<reference evidence="1" key="1">
    <citation type="submission" date="2019-01" db="EMBL/GenBank/DDBJ databases">
        <title>Draft genome sequences of three monokaryotic isolates of the white-rot basidiomycete fungus Dichomitus squalens.</title>
        <authorList>
            <consortium name="DOE Joint Genome Institute"/>
            <person name="Lopez S.C."/>
            <person name="Andreopoulos B."/>
            <person name="Pangilinan J."/>
            <person name="Lipzen A."/>
            <person name="Riley R."/>
            <person name="Ahrendt S."/>
            <person name="Ng V."/>
            <person name="Barry K."/>
            <person name="Daum C."/>
            <person name="Grigoriev I.V."/>
            <person name="Hilden K.S."/>
            <person name="Makela M.R."/>
            <person name="de Vries R.P."/>
        </authorList>
    </citation>
    <scope>NUCLEOTIDE SEQUENCE [LARGE SCALE GENOMIC DNA]</scope>
    <source>
        <strain evidence="1">OM18370.1</strain>
    </source>
</reference>
<protein>
    <submittedName>
        <fullName evidence="1">Uncharacterized protein</fullName>
    </submittedName>
</protein>
<proteinExistence type="predicted"/>
<sequence>MEPRGIFARKDAAKEALVTRRASECVLWSLLSAADRLVAKFNIGTPVILTRLYLLVESRSSDRADCINVFYLALAVGPEIADKFVSDVLGPAEPLESVSIENFLVVWKPGILCLKRWSDQFNCQSACLDAGMTTKCYPKLWPMFVSPKVGMFINA</sequence>
<evidence type="ECO:0000313" key="1">
    <source>
        <dbReference type="EMBL" id="TBU29214.1"/>
    </source>
</evidence>
<name>A0A4Q9MND4_9APHY</name>
<dbReference type="AlphaFoldDB" id="A0A4Q9MND4"/>
<accession>A0A4Q9MND4</accession>
<dbReference type="EMBL" id="ML143415">
    <property type="protein sequence ID" value="TBU29214.1"/>
    <property type="molecule type" value="Genomic_DNA"/>
</dbReference>
<dbReference type="Proteomes" id="UP000292957">
    <property type="component" value="Unassembled WGS sequence"/>
</dbReference>
<gene>
    <name evidence="1" type="ORF">BD311DRAFT_837003</name>
</gene>
<organism evidence="1">
    <name type="scientific">Dichomitus squalens</name>
    <dbReference type="NCBI Taxonomy" id="114155"/>
    <lineage>
        <taxon>Eukaryota</taxon>
        <taxon>Fungi</taxon>
        <taxon>Dikarya</taxon>
        <taxon>Basidiomycota</taxon>
        <taxon>Agaricomycotina</taxon>
        <taxon>Agaricomycetes</taxon>
        <taxon>Polyporales</taxon>
        <taxon>Polyporaceae</taxon>
        <taxon>Dichomitus</taxon>
    </lineage>
</organism>